<accession>A0ABY6HUS4</accession>
<sequence length="241" mass="27464">MMQNAMAPFGLALRDYFKGNKEAITYIVRDDGHRDEMKIAPYFRNKADFSEMELFALQKAKGKVLDLGAGTGVHTLELQKSNLEVDALDISVQACEIMISRGVKKAICGSIYDQKQTQRYDTILSLGRSIGFVGDLKGMRKFLQYAKSIMKEKGQILFDSSDIRSSKDPIHVKYRQNNVQNGRYFGEIRFQIEFQGKLGDMFHMLQIDPKTLQTLCDEVGLHLEVIFRGDRGSYLAKITRK</sequence>
<evidence type="ECO:0000313" key="1">
    <source>
        <dbReference type="EMBL" id="UYP47166.1"/>
    </source>
</evidence>
<dbReference type="Pfam" id="PF13489">
    <property type="entry name" value="Methyltransf_23"/>
    <property type="match status" value="1"/>
</dbReference>
<protein>
    <recommendedName>
        <fullName evidence="3">Class I SAM-dependent methyltransferase</fullName>
    </recommendedName>
</protein>
<proteinExistence type="predicted"/>
<evidence type="ECO:0008006" key="3">
    <source>
        <dbReference type="Google" id="ProtNLM"/>
    </source>
</evidence>
<dbReference type="SUPFAM" id="SSF53335">
    <property type="entry name" value="S-adenosyl-L-methionine-dependent methyltransferases"/>
    <property type="match status" value="1"/>
</dbReference>
<dbReference type="Gene3D" id="3.40.50.150">
    <property type="entry name" value="Vaccinia Virus protein VP39"/>
    <property type="match status" value="1"/>
</dbReference>
<reference evidence="1" key="1">
    <citation type="submission" date="2022-09" db="EMBL/GenBank/DDBJ databases">
        <title>Actin cytoskeleton and complex cell architecture in an #Asgard archaeon.</title>
        <authorList>
            <person name="Ponce Toledo R.I."/>
            <person name="Schleper C."/>
            <person name="Rodrigues Oliveira T."/>
            <person name="Wollweber F."/>
            <person name="Xu J."/>
            <person name="Rittmann S."/>
            <person name="Klingl A."/>
            <person name="Pilhofer M."/>
        </authorList>
    </citation>
    <scope>NUCLEOTIDE SEQUENCE</scope>
    <source>
        <strain evidence="1">B-35</strain>
    </source>
</reference>
<dbReference type="EMBL" id="CP104013">
    <property type="protein sequence ID" value="UYP47166.1"/>
    <property type="molecule type" value="Genomic_DNA"/>
</dbReference>
<keyword evidence="2" id="KW-1185">Reference proteome</keyword>
<name>A0ABY6HUS4_9ARCH</name>
<dbReference type="CDD" id="cd02440">
    <property type="entry name" value="AdoMet_MTases"/>
    <property type="match status" value="1"/>
</dbReference>
<evidence type="ECO:0000313" key="2">
    <source>
        <dbReference type="Proteomes" id="UP001208689"/>
    </source>
</evidence>
<dbReference type="InterPro" id="IPR029063">
    <property type="entry name" value="SAM-dependent_MTases_sf"/>
</dbReference>
<dbReference type="Proteomes" id="UP001208689">
    <property type="component" value="Chromosome"/>
</dbReference>
<gene>
    <name evidence="1" type="ORF">NEF87_003451</name>
</gene>
<organism evidence="1 2">
    <name type="scientific">Candidatus Lokiarchaeum ossiferum</name>
    <dbReference type="NCBI Taxonomy" id="2951803"/>
    <lineage>
        <taxon>Archaea</taxon>
        <taxon>Promethearchaeati</taxon>
        <taxon>Promethearchaeota</taxon>
        <taxon>Promethearchaeia</taxon>
        <taxon>Promethearchaeales</taxon>
        <taxon>Promethearchaeaceae</taxon>
        <taxon>Candidatus Lokiarchaeum</taxon>
    </lineage>
</organism>